<dbReference type="PANTHER" id="PTHR42988">
    <property type="entry name" value="PHOSPHOHYDROLASE"/>
    <property type="match status" value="1"/>
</dbReference>
<dbReference type="InterPro" id="IPR050884">
    <property type="entry name" value="CNP_phosphodiesterase-III"/>
</dbReference>
<dbReference type="PANTHER" id="PTHR42988:SF2">
    <property type="entry name" value="CYCLIC NUCLEOTIDE PHOSPHODIESTERASE CBUA0032-RELATED"/>
    <property type="match status" value="1"/>
</dbReference>
<evidence type="ECO:0000256" key="2">
    <source>
        <dbReference type="ARBA" id="ARBA00022801"/>
    </source>
</evidence>
<sequence length="307" mass="34314">MKRLAHISDLHFGRIDQRVVDGLLADLTEQAPDLIVISGDFVQRAKARHFQEARTFLEKLPFPYMAVPGNHDIPVYNVFKRFTDPFGHYRRYITSDFSPLHVDDEIAVLGINTARPVIMDFSEGRMNRRQIARVREVFCGMPDTVFKVLFTHHPFLPPPDLPKTQLVGRHKLALPALESCGVDLLLAGHLHKAYSGDIMSFHTQIARSILVAQASTATSTRLRNETNAYNLITVDHPSVTFEVRSWEGAAFTSGLTSSYRKESNRWTLQGQDTGFRPVAGEPATDNPVAAHWDKVARNASGEARGGA</sequence>
<dbReference type="EMBL" id="FXAK01000007">
    <property type="protein sequence ID" value="SMF75381.1"/>
    <property type="molecule type" value="Genomic_DNA"/>
</dbReference>
<dbReference type="RefSeq" id="WP_085089344.1">
    <property type="nucleotide sequence ID" value="NZ_FXAK01000007.1"/>
</dbReference>
<dbReference type="CDD" id="cd07400">
    <property type="entry name" value="MPP_1"/>
    <property type="match status" value="1"/>
</dbReference>
<evidence type="ECO:0000256" key="1">
    <source>
        <dbReference type="ARBA" id="ARBA00022723"/>
    </source>
</evidence>
<dbReference type="SUPFAM" id="SSF56300">
    <property type="entry name" value="Metallo-dependent phosphatases"/>
    <property type="match status" value="1"/>
</dbReference>
<reference evidence="6 7" key="1">
    <citation type="submission" date="2017-04" db="EMBL/GenBank/DDBJ databases">
        <authorList>
            <person name="Afonso C.L."/>
            <person name="Miller P.J."/>
            <person name="Scott M.A."/>
            <person name="Spackman E."/>
            <person name="Goraichik I."/>
            <person name="Dimitrov K.M."/>
            <person name="Suarez D.L."/>
            <person name="Swayne D.E."/>
        </authorList>
    </citation>
    <scope>NUCLEOTIDE SEQUENCE [LARGE SCALE GENOMIC DNA]</scope>
    <source>
        <strain evidence="6 7">A2P</strain>
    </source>
</reference>
<dbReference type="GO" id="GO:0016787">
    <property type="term" value="F:hydrolase activity"/>
    <property type="evidence" value="ECO:0007669"/>
    <property type="project" value="UniProtKB-KW"/>
</dbReference>
<accession>A0A1X7GW89</accession>
<gene>
    <name evidence="6" type="ORF">SAMN02982917_4446</name>
</gene>
<dbReference type="AlphaFoldDB" id="A0A1X7GW89"/>
<keyword evidence="1" id="KW-0479">Metal-binding</keyword>
<dbReference type="Proteomes" id="UP000192936">
    <property type="component" value="Unassembled WGS sequence"/>
</dbReference>
<protein>
    <submittedName>
        <fullName evidence="6">3',5'-cyclic AMP phosphodiesterase CpdA</fullName>
    </submittedName>
</protein>
<keyword evidence="3" id="KW-0408">Iron</keyword>
<feature type="domain" description="Calcineurin-like phosphoesterase" evidence="5">
    <location>
        <begin position="3"/>
        <end position="192"/>
    </location>
</feature>
<dbReference type="OrthoDB" id="9794568at2"/>
<organism evidence="6 7">
    <name type="scientific">Azospirillum oryzae</name>
    <dbReference type="NCBI Taxonomy" id="286727"/>
    <lineage>
        <taxon>Bacteria</taxon>
        <taxon>Pseudomonadati</taxon>
        <taxon>Pseudomonadota</taxon>
        <taxon>Alphaproteobacteria</taxon>
        <taxon>Rhodospirillales</taxon>
        <taxon>Azospirillaceae</taxon>
        <taxon>Azospirillum</taxon>
    </lineage>
</organism>
<evidence type="ECO:0000259" key="5">
    <source>
        <dbReference type="Pfam" id="PF00149"/>
    </source>
</evidence>
<evidence type="ECO:0000256" key="3">
    <source>
        <dbReference type="ARBA" id="ARBA00023004"/>
    </source>
</evidence>
<evidence type="ECO:0000313" key="7">
    <source>
        <dbReference type="Proteomes" id="UP000192936"/>
    </source>
</evidence>
<dbReference type="STRING" id="286727.SAMN02982917_4446"/>
<dbReference type="Pfam" id="PF00149">
    <property type="entry name" value="Metallophos"/>
    <property type="match status" value="1"/>
</dbReference>
<keyword evidence="2" id="KW-0378">Hydrolase</keyword>
<comment type="similarity">
    <text evidence="4">Belongs to the cyclic nucleotide phosphodiesterase class-III family.</text>
</comment>
<dbReference type="InterPro" id="IPR029052">
    <property type="entry name" value="Metallo-depent_PP-like"/>
</dbReference>
<evidence type="ECO:0000313" key="6">
    <source>
        <dbReference type="EMBL" id="SMF75381.1"/>
    </source>
</evidence>
<name>A0A1X7GW89_9PROT</name>
<dbReference type="GO" id="GO:0046872">
    <property type="term" value="F:metal ion binding"/>
    <property type="evidence" value="ECO:0007669"/>
    <property type="project" value="UniProtKB-KW"/>
</dbReference>
<dbReference type="InterPro" id="IPR004843">
    <property type="entry name" value="Calcineurin-like_PHP"/>
</dbReference>
<dbReference type="Gene3D" id="3.60.21.10">
    <property type="match status" value="1"/>
</dbReference>
<proteinExistence type="inferred from homology"/>
<evidence type="ECO:0000256" key="4">
    <source>
        <dbReference type="ARBA" id="ARBA00025742"/>
    </source>
</evidence>